<dbReference type="RefSeq" id="XP_024890773.1">
    <property type="nucleotide sequence ID" value="XM_025035005.1"/>
</dbReference>
<dbReference type="AlphaFoldDB" id="A0A6J1R975"/>
<organism evidence="2 3">
    <name type="scientific">Temnothorax curvispinosus</name>
    <dbReference type="NCBI Taxonomy" id="300111"/>
    <lineage>
        <taxon>Eukaryota</taxon>
        <taxon>Metazoa</taxon>
        <taxon>Ecdysozoa</taxon>
        <taxon>Arthropoda</taxon>
        <taxon>Hexapoda</taxon>
        <taxon>Insecta</taxon>
        <taxon>Pterygota</taxon>
        <taxon>Neoptera</taxon>
        <taxon>Endopterygota</taxon>
        <taxon>Hymenoptera</taxon>
        <taxon>Apocrita</taxon>
        <taxon>Aculeata</taxon>
        <taxon>Formicoidea</taxon>
        <taxon>Formicidae</taxon>
        <taxon>Myrmicinae</taxon>
        <taxon>Temnothorax</taxon>
    </lineage>
</organism>
<feature type="region of interest" description="Disordered" evidence="1">
    <location>
        <begin position="71"/>
        <end position="107"/>
    </location>
</feature>
<evidence type="ECO:0000313" key="3">
    <source>
        <dbReference type="RefSeq" id="XP_024890773.1"/>
    </source>
</evidence>
<dbReference type="GeneID" id="112466738"/>
<feature type="region of interest" description="Disordered" evidence="1">
    <location>
        <begin position="126"/>
        <end position="164"/>
    </location>
</feature>
<protein>
    <submittedName>
        <fullName evidence="3">Uncharacterized protein LOC112466738</fullName>
    </submittedName>
</protein>
<evidence type="ECO:0000313" key="2">
    <source>
        <dbReference type="Proteomes" id="UP000504618"/>
    </source>
</evidence>
<evidence type="ECO:0000256" key="1">
    <source>
        <dbReference type="SAM" id="MobiDB-lite"/>
    </source>
</evidence>
<feature type="compositionally biased region" description="Low complexity" evidence="1">
    <location>
        <begin position="139"/>
        <end position="151"/>
    </location>
</feature>
<feature type="compositionally biased region" description="Basic and acidic residues" evidence="1">
    <location>
        <begin position="81"/>
        <end position="107"/>
    </location>
</feature>
<sequence length="357" mass="41055">MFLLKCDEDESYCMVTDEDVIFDDETVKKGETVRFYYNKKQYTGTVLMFSDNQDAIEKELKRYKTECKMKRNSNKSKHARKGFDVKKPCNDKLVGKMPKKTTEEKKKTTYSFKSKNIDEEINISDTSGKKRKIKDLDESTNSSRSLSTTYSSDEEIKDSKSPTKEELAKLLEDANKKIAKMQSLEVKSLPYNNTNTESKKRQLVDVDDETIAYNNTNTESQKRQHVDVDDETASVASENEGKQELIKDHPIQSPSNFSDHEVQNYYYNDEQLFGPDWVNDKAIVTSTLKGQSPRMTKQQNPVQVDCLHGVAKYAIIVFSIMYGQKKGWPKQSVKEIEQAMTQKVGELKRQAAKNKTI</sequence>
<name>A0A6J1R975_9HYME</name>
<gene>
    <name evidence="3" type="primary">LOC112466738</name>
</gene>
<keyword evidence="2" id="KW-1185">Reference proteome</keyword>
<dbReference type="Proteomes" id="UP000504618">
    <property type="component" value="Unplaced"/>
</dbReference>
<feature type="compositionally biased region" description="Basic residues" evidence="1">
    <location>
        <begin position="71"/>
        <end position="80"/>
    </location>
</feature>
<reference evidence="3" key="1">
    <citation type="submission" date="2025-08" db="UniProtKB">
        <authorList>
            <consortium name="RefSeq"/>
        </authorList>
    </citation>
    <scope>IDENTIFICATION</scope>
    <source>
        <tissue evidence="3">Whole body</tissue>
    </source>
</reference>
<proteinExistence type="predicted"/>
<accession>A0A6J1R975</accession>
<dbReference type="OrthoDB" id="7555435at2759"/>